<keyword evidence="1" id="KW-0812">Transmembrane</keyword>
<keyword evidence="1" id="KW-1133">Transmembrane helix</keyword>
<dbReference type="EMBL" id="JACHMF010000001">
    <property type="protein sequence ID" value="MBB4692073.1"/>
    <property type="molecule type" value="Genomic_DNA"/>
</dbReference>
<protein>
    <submittedName>
        <fullName evidence="2">Uncharacterized protein</fullName>
    </submittedName>
</protein>
<name>A0A7W7CRR8_9ACTN</name>
<evidence type="ECO:0000313" key="3">
    <source>
        <dbReference type="Proteomes" id="UP000542742"/>
    </source>
</evidence>
<keyword evidence="1" id="KW-0472">Membrane</keyword>
<comment type="caution">
    <text evidence="2">The sequence shown here is derived from an EMBL/GenBank/DDBJ whole genome shotgun (WGS) entry which is preliminary data.</text>
</comment>
<feature type="transmembrane region" description="Helical" evidence="1">
    <location>
        <begin position="142"/>
        <end position="168"/>
    </location>
</feature>
<dbReference type="AlphaFoldDB" id="A0A7W7CRR8"/>
<feature type="transmembrane region" description="Helical" evidence="1">
    <location>
        <begin position="106"/>
        <end position="130"/>
    </location>
</feature>
<reference evidence="2 3" key="1">
    <citation type="submission" date="2020-08" db="EMBL/GenBank/DDBJ databases">
        <title>Sequencing the genomes of 1000 actinobacteria strains.</title>
        <authorList>
            <person name="Klenk H.-P."/>
        </authorList>
    </citation>
    <scope>NUCLEOTIDE SEQUENCE [LARGE SCALE GENOMIC DNA]</scope>
    <source>
        <strain evidence="2 3">DSM 45518</strain>
    </source>
</reference>
<feature type="transmembrane region" description="Helical" evidence="1">
    <location>
        <begin position="29"/>
        <end position="49"/>
    </location>
</feature>
<feature type="transmembrane region" description="Helical" evidence="1">
    <location>
        <begin position="205"/>
        <end position="224"/>
    </location>
</feature>
<accession>A0A7W7CRR8</accession>
<proteinExistence type="predicted"/>
<evidence type="ECO:0000313" key="2">
    <source>
        <dbReference type="EMBL" id="MBB4692073.1"/>
    </source>
</evidence>
<feature type="transmembrane region" description="Helical" evidence="1">
    <location>
        <begin position="56"/>
        <end position="72"/>
    </location>
</feature>
<feature type="transmembrane region" description="Helical" evidence="1">
    <location>
        <begin position="260"/>
        <end position="277"/>
    </location>
</feature>
<feature type="transmembrane region" description="Helical" evidence="1">
    <location>
        <begin position="230"/>
        <end position="248"/>
    </location>
</feature>
<keyword evidence="3" id="KW-1185">Reference proteome</keyword>
<evidence type="ECO:0000256" key="1">
    <source>
        <dbReference type="SAM" id="Phobius"/>
    </source>
</evidence>
<sequence length="335" mass="35888">MTRRIAPALGLFFLAPLVAEFLLGNLPITLLPAVIALAPMYGGGALLIRELVRRRGLGWPSILVLGVAYGVLEEGLTTQSLFNPGYADQHLLTEGFVPALGISVPWTLYVIGLHVFWSVGAPILMTEAIARDRRTTPWLGRTGLIVTGVLFAAGIATTTAITMAMWPYTATPGQFAGTGVVLALLVAGGLLPLRFRGRDGRPPRARTVLATTLLAGAFFQGLTLAELPTWLTITVWVADVTVYLTLIARWSARTGWADRHRLAVGAGALLTYAWHSFVETPTGAAEAWIDLIGNAVFAAGAAGLIWFAARRLRAGEISAMPDRRSMAEAPRRAVR</sequence>
<organism evidence="2 3">
    <name type="scientific">Paractinoplanes abujensis</name>
    <dbReference type="NCBI Taxonomy" id="882441"/>
    <lineage>
        <taxon>Bacteria</taxon>
        <taxon>Bacillati</taxon>
        <taxon>Actinomycetota</taxon>
        <taxon>Actinomycetes</taxon>
        <taxon>Micromonosporales</taxon>
        <taxon>Micromonosporaceae</taxon>
        <taxon>Paractinoplanes</taxon>
    </lineage>
</organism>
<gene>
    <name evidence="2" type="ORF">BKA14_002221</name>
</gene>
<dbReference type="Proteomes" id="UP000542742">
    <property type="component" value="Unassembled WGS sequence"/>
</dbReference>
<dbReference type="RefSeq" id="WP_184950841.1">
    <property type="nucleotide sequence ID" value="NZ_BOMC01000002.1"/>
</dbReference>
<feature type="transmembrane region" description="Helical" evidence="1">
    <location>
        <begin position="289"/>
        <end position="309"/>
    </location>
</feature>
<feature type="transmembrane region" description="Helical" evidence="1">
    <location>
        <begin position="174"/>
        <end position="193"/>
    </location>
</feature>